<proteinExistence type="inferred from homology"/>
<dbReference type="GO" id="GO:0009279">
    <property type="term" value="C:cell outer membrane"/>
    <property type="evidence" value="ECO:0007669"/>
    <property type="project" value="UniProtKB-SubCell"/>
</dbReference>
<keyword evidence="9 10" id="KW-0998">Cell outer membrane</keyword>
<accession>A0A5R9L904</accession>
<dbReference type="GO" id="GO:0015473">
    <property type="term" value="F:fimbrial usher porin activity"/>
    <property type="evidence" value="ECO:0007669"/>
    <property type="project" value="InterPro"/>
</dbReference>
<dbReference type="Pfam" id="PF00577">
    <property type="entry name" value="Usher"/>
    <property type="match status" value="1"/>
</dbReference>
<dbReference type="Gene3D" id="2.60.40.2610">
    <property type="entry name" value="Outer membrane usher protein FimD, plug domain"/>
    <property type="match status" value="1"/>
</dbReference>
<dbReference type="PROSITE" id="PS01151">
    <property type="entry name" value="FIMBRIAL_USHER"/>
    <property type="match status" value="1"/>
</dbReference>
<keyword evidence="5 10" id="KW-1029">Fimbrium biogenesis</keyword>
<dbReference type="GO" id="GO:0009297">
    <property type="term" value="P:pilus assembly"/>
    <property type="evidence" value="ECO:0007669"/>
    <property type="project" value="InterPro"/>
</dbReference>
<keyword evidence="3 10" id="KW-0813">Transport</keyword>
<dbReference type="InterPro" id="IPR037224">
    <property type="entry name" value="PapC_N_sf"/>
</dbReference>
<dbReference type="InterPro" id="IPR043142">
    <property type="entry name" value="PapC-like_C_sf"/>
</dbReference>
<keyword evidence="7" id="KW-0732">Signal</keyword>
<keyword evidence="14" id="KW-1185">Reference proteome</keyword>
<dbReference type="FunFam" id="2.60.40.3110:FF:000001">
    <property type="entry name" value="Putative fimbrial outer membrane usher"/>
    <property type="match status" value="1"/>
</dbReference>
<dbReference type="Pfam" id="PF13954">
    <property type="entry name" value="PapC_N"/>
    <property type="match status" value="1"/>
</dbReference>
<evidence type="ECO:0000256" key="10">
    <source>
        <dbReference type="RuleBase" id="RU003884"/>
    </source>
</evidence>
<dbReference type="Proteomes" id="UP000307430">
    <property type="component" value="Unassembled WGS sequence"/>
</dbReference>
<keyword evidence="8 10" id="KW-0472">Membrane</keyword>
<dbReference type="EMBL" id="VCHQ01000035">
    <property type="protein sequence ID" value="TLV06196.1"/>
    <property type="molecule type" value="Genomic_DNA"/>
</dbReference>
<evidence type="ECO:0000256" key="3">
    <source>
        <dbReference type="ARBA" id="ARBA00022448"/>
    </source>
</evidence>
<evidence type="ECO:0000256" key="9">
    <source>
        <dbReference type="ARBA" id="ARBA00023237"/>
    </source>
</evidence>
<dbReference type="SUPFAM" id="SSF141729">
    <property type="entry name" value="FimD N-terminal domain-like"/>
    <property type="match status" value="1"/>
</dbReference>
<name>A0A5R9L904_9ENTR</name>
<dbReference type="RefSeq" id="WP_138362986.1">
    <property type="nucleotide sequence ID" value="NZ_VCHQ01000035.1"/>
</dbReference>
<evidence type="ECO:0000256" key="7">
    <source>
        <dbReference type="ARBA" id="ARBA00022729"/>
    </source>
</evidence>
<dbReference type="Gene3D" id="2.60.40.3110">
    <property type="match status" value="1"/>
</dbReference>
<evidence type="ECO:0000259" key="12">
    <source>
        <dbReference type="Pfam" id="PF13954"/>
    </source>
</evidence>
<keyword evidence="6 10" id="KW-0812">Transmembrane</keyword>
<dbReference type="FunFam" id="2.60.40.2610:FF:000001">
    <property type="entry name" value="Outer membrane fimbrial usher protein"/>
    <property type="match status" value="1"/>
</dbReference>
<feature type="domain" description="PapC N-terminal" evidence="12">
    <location>
        <begin position="34"/>
        <end position="180"/>
    </location>
</feature>
<dbReference type="InterPro" id="IPR000015">
    <property type="entry name" value="Fimb_usher"/>
</dbReference>
<comment type="similarity">
    <text evidence="2 10">Belongs to the fimbrial export usher family.</text>
</comment>
<dbReference type="AlphaFoldDB" id="A0A5R9L904"/>
<dbReference type="Gene3D" id="3.10.20.410">
    <property type="match status" value="1"/>
</dbReference>
<dbReference type="InterPro" id="IPR025949">
    <property type="entry name" value="PapC-like_C"/>
</dbReference>
<evidence type="ECO:0000259" key="11">
    <source>
        <dbReference type="Pfam" id="PF13953"/>
    </source>
</evidence>
<evidence type="ECO:0000256" key="5">
    <source>
        <dbReference type="ARBA" id="ARBA00022558"/>
    </source>
</evidence>
<gene>
    <name evidence="13" type="ORF">FE839_22510</name>
</gene>
<evidence type="ECO:0000256" key="6">
    <source>
        <dbReference type="ARBA" id="ARBA00022692"/>
    </source>
</evidence>
<organism evidence="13 14">
    <name type="scientific">Klebsiella indica</name>
    <dbReference type="NCBI Taxonomy" id="2582917"/>
    <lineage>
        <taxon>Bacteria</taxon>
        <taxon>Pseudomonadati</taxon>
        <taxon>Pseudomonadota</taxon>
        <taxon>Gammaproteobacteria</taxon>
        <taxon>Enterobacterales</taxon>
        <taxon>Enterobacteriaceae</taxon>
        <taxon>Klebsiella/Raoultella group</taxon>
        <taxon>Klebsiella</taxon>
    </lineage>
</organism>
<evidence type="ECO:0000313" key="14">
    <source>
        <dbReference type="Proteomes" id="UP000307430"/>
    </source>
</evidence>
<evidence type="ECO:0000256" key="1">
    <source>
        <dbReference type="ARBA" id="ARBA00004571"/>
    </source>
</evidence>
<sequence length="833" mass="91988">MLHVNAVSGYVKLTQLSVLIYLCMHAPVLLAEDYFAPDFIETRGNVPRDIDISRFSKADGQIPGVYHVDVYLNGSYVDSRDITFIGNESDLVPVLTRADFTQWGVKPNAQPGWMDVQESASVENISALLPGSQLHFQFNGMRLELSMPQEYLRRDPQGSVSPVQWDDGLNMLFLNYNFSAANNHSNGNSRNDSYLNLRSGFNVGSWRLRNYSTYNNSDGVSRWNTIGTSLERDIKRLKSQFSVGDGYTQAGVFDSVNFRGAQLYSDDSMLPESVRGFAPVVRGIAQSNAQVTIRQGGNIIWQSYVPPGPFVIDDLYPTAASGDLDVSVREADGSVHQFIQPFSAVPVMQREGQFKYALAAGKYRAANDQDKEPTFLQTTLSYGLPWDTTVYGGTLLSGNYRAGALGMGKGFGDFGSLSFDTTFARSQLPEKTQEGVSLRAQYAKDFATTGTSLSLTGYRYSSSGFRDFQEANGDVNPFRIADDETRLDDNWRYQRNKRSKAQITLNQRLGDWGNINLSAWQQDYWGGDSERSVNLGYNTSVNNINYGLNYSYSKGPWRHDNDHIVAFTVQIPLSRFLPDSWMTLSANSNKKGDTVSQMGLSGAALEDKNLSWNVQQGYNSKGSDTMGSASVNYKGRHGEYQLGYSYSRDNSQFSVGAMGGLVVHPYGITATQPLGETLALVKADNAAGVKVANNSGIYTDNKGFAVVPYVTPYRQNNLSLDTATLNKNTDVLNDTRTVVPTKGALVLADYPTVTGYRIMLQLTGKAIPFGATAEIKNRDNVTDGIVDERMRVWLNGAPEKGTVEVRWGGESCHATYQITQISDKTHNVTAQCH</sequence>
<evidence type="ECO:0000313" key="13">
    <source>
        <dbReference type="EMBL" id="TLV06196.1"/>
    </source>
</evidence>
<dbReference type="InterPro" id="IPR018030">
    <property type="entry name" value="Fimbrial_membr_usher_CS"/>
</dbReference>
<keyword evidence="4" id="KW-1134">Transmembrane beta strand</keyword>
<dbReference type="PANTHER" id="PTHR30451">
    <property type="entry name" value="OUTER MEMBRANE USHER PROTEIN"/>
    <property type="match status" value="1"/>
</dbReference>
<comment type="caution">
    <text evidence="13">The sequence shown here is derived from an EMBL/GenBank/DDBJ whole genome shotgun (WGS) entry which is preliminary data.</text>
</comment>
<dbReference type="Pfam" id="PF13953">
    <property type="entry name" value="PapC_C"/>
    <property type="match status" value="1"/>
</dbReference>
<dbReference type="InterPro" id="IPR042186">
    <property type="entry name" value="FimD_plug_dom"/>
</dbReference>
<evidence type="ECO:0000256" key="2">
    <source>
        <dbReference type="ARBA" id="ARBA00008064"/>
    </source>
</evidence>
<evidence type="ECO:0000256" key="4">
    <source>
        <dbReference type="ARBA" id="ARBA00022452"/>
    </source>
</evidence>
<feature type="domain" description="PapC-like C-terminal" evidence="11">
    <location>
        <begin position="763"/>
        <end position="819"/>
    </location>
</feature>
<dbReference type="Gene3D" id="2.60.40.2070">
    <property type="match status" value="1"/>
</dbReference>
<reference evidence="13 14" key="1">
    <citation type="submission" date="2019-05" db="EMBL/GenBank/DDBJ databases">
        <title>Genome sequence of Klebsiella sp strain TOUT106.</title>
        <authorList>
            <person name="Rahi P."/>
            <person name="Chaudhari D."/>
        </authorList>
    </citation>
    <scope>NUCLEOTIDE SEQUENCE [LARGE SCALE GENOMIC DNA]</scope>
    <source>
        <strain evidence="13 14">TOUT106</strain>
    </source>
</reference>
<protein>
    <submittedName>
        <fullName evidence="13">Fimbrial biogenesis outer membrane usher protein</fullName>
    </submittedName>
</protein>
<comment type="subcellular location">
    <subcellularLocation>
        <location evidence="1 10">Cell outer membrane</location>
        <topology evidence="1 10">Multi-pass membrane protein</topology>
    </subcellularLocation>
</comment>
<dbReference type="InterPro" id="IPR025885">
    <property type="entry name" value="PapC_N"/>
</dbReference>
<dbReference type="PANTHER" id="PTHR30451:SF21">
    <property type="entry name" value="FIMBRIAL USHER DOMAIN-CONTAINING PROTEIN YDET-RELATED"/>
    <property type="match status" value="1"/>
</dbReference>
<evidence type="ECO:0000256" key="8">
    <source>
        <dbReference type="ARBA" id="ARBA00023136"/>
    </source>
</evidence>